<dbReference type="InterPro" id="IPR007110">
    <property type="entry name" value="Ig-like_dom"/>
</dbReference>
<dbReference type="GO" id="GO:0098609">
    <property type="term" value="P:cell-cell adhesion"/>
    <property type="evidence" value="ECO:0007669"/>
    <property type="project" value="TreeGrafter"/>
</dbReference>
<feature type="domain" description="Ig-like" evidence="6">
    <location>
        <begin position="96"/>
        <end position="187"/>
    </location>
</feature>
<dbReference type="Pfam" id="PF13927">
    <property type="entry name" value="Ig_3"/>
    <property type="match status" value="2"/>
</dbReference>
<feature type="domain" description="Ig-like" evidence="6">
    <location>
        <begin position="385"/>
        <end position="472"/>
    </location>
</feature>
<sequence>MTSVVKDMTNSLCVATFQLDIYAGYSSSEFKLLYPRKLSIEEVKSRGEHHRVFKDCSVDYKRSMKRPGIYRMLVEGLLLWILVVMVKATTSEDSLPIFLEEPESAVISHHASVTLPCKVLPSSAVVRWKFNGDFVKEGGSRGFSIDGTNLHIANFKHKRKQDSNEGIYQCIAETSVGLVASRPARLSKTVLKRFQSREDLRLNGTIGYSIVLPCQPPISSPEAHILFELNGTIISTSSDHYRILSSGYLLIRNLTLNDQGTYRCIAVNPVSNQNRTSTHIISLSVWSYTQGSTTGNVNVYRPMEVEAHEGEDVTIECVAIGLPQPVVSWEKYGGSLPKERTETIQGNLIIRNVTQEDTGTYLCKVNSGNEEQTVKDVYLKLIEPPTVTAETTSVTLTPSNSVKLRCKVRGSPKPEVIWYHNAVPISNILNVDENQGTTYSLNHVIHEDAGLYQCMSSNDIGVDYAVIRVDIKGDGMVPTTSIKNNNNHRQRPNVKRKNGKRRRKNRRNRKQRKNKKTKGPQPVNDGPDTNVKLVPPSAPDVYQLSDTSVKLNWTVPANDGLNIIFFRVQYRVIKPKKSPWQTDDNEIQGDRRQYEVKNLVAEGTFKFRIAAVYSNNDNKAGPNSDKFTLHLPTYQQPQVPKNPPTIVEVKPITYMDNYALNIKWNYIPVKSSPIEGFFLYYKPFNSKGDYKKEMLMQPSIRTYLVAELKAGTEYSLKMQCFNSEGMSDFSNTVVMKTQGEGSEPKFPFIPPSTAKPPAEQSNEGSPTKSDNQANSELLYMILGIVFGVLMLLLIVFIFMCWWKQRQQRRMMDAMNDAVLRNKFQDPSQRIYADSLRKKYVNGGYSAVPTAPPVQNGQVQNTYTKMNVNVNPLSEMDMHSMSNGHTGNQLHQQSTTFVPNGTLPSQYSDNNNKQNLDNSLEGSQCLNTPDSMGSGEAPAIPPSPNSYSVPIGYDQFTTSDSQEQYSNKSCDQLAESHDPNNLDFVKQCSNDSSVASENSVHSGKHKRRRKRQAASRENSTRDQATNTDLSSNEGTIEFSHVNRDTNSPEAFGQCYIRTSSSEDCDQVV</sequence>
<feature type="compositionally biased region" description="Polar residues" evidence="4">
    <location>
        <begin position="986"/>
        <end position="1000"/>
    </location>
</feature>
<accession>A0A6J8C5W3</accession>
<feature type="compositionally biased region" description="Polar residues" evidence="4">
    <location>
        <begin position="759"/>
        <end position="770"/>
    </location>
</feature>
<keyword evidence="9" id="KW-1185">Reference proteome</keyword>
<feature type="domain" description="Fibronectin type-III" evidence="7">
    <location>
        <begin position="535"/>
        <end position="636"/>
    </location>
</feature>
<evidence type="ECO:0000259" key="7">
    <source>
        <dbReference type="PROSITE" id="PS50853"/>
    </source>
</evidence>
<dbReference type="OrthoDB" id="9998697at2759"/>
<keyword evidence="3" id="KW-0393">Immunoglobulin domain</keyword>
<evidence type="ECO:0008006" key="10">
    <source>
        <dbReference type="Google" id="ProtNLM"/>
    </source>
</evidence>
<dbReference type="PANTHER" id="PTHR44170">
    <property type="entry name" value="PROTEIN SIDEKICK"/>
    <property type="match status" value="1"/>
</dbReference>
<evidence type="ECO:0000256" key="4">
    <source>
        <dbReference type="SAM" id="MobiDB-lite"/>
    </source>
</evidence>
<feature type="domain" description="Fibronectin type-III" evidence="7">
    <location>
        <begin position="643"/>
        <end position="740"/>
    </location>
</feature>
<reference evidence="8 9" key="1">
    <citation type="submission" date="2020-06" db="EMBL/GenBank/DDBJ databases">
        <authorList>
            <person name="Li R."/>
            <person name="Bekaert M."/>
        </authorList>
    </citation>
    <scope>NUCLEOTIDE SEQUENCE [LARGE SCALE GENOMIC DNA]</scope>
    <source>
        <strain evidence="9">wild</strain>
    </source>
</reference>
<evidence type="ECO:0000313" key="9">
    <source>
        <dbReference type="Proteomes" id="UP000507470"/>
    </source>
</evidence>
<feature type="domain" description="Ig-like" evidence="6">
    <location>
        <begin position="295"/>
        <end position="375"/>
    </location>
</feature>
<evidence type="ECO:0000256" key="5">
    <source>
        <dbReference type="SAM" id="Phobius"/>
    </source>
</evidence>
<feature type="compositionally biased region" description="Basic residues" evidence="4">
    <location>
        <begin position="1001"/>
        <end position="1012"/>
    </location>
</feature>
<dbReference type="InterPro" id="IPR003599">
    <property type="entry name" value="Ig_sub"/>
</dbReference>
<evidence type="ECO:0000259" key="6">
    <source>
        <dbReference type="PROSITE" id="PS50835"/>
    </source>
</evidence>
<protein>
    <recommendedName>
        <fullName evidence="10">Interference hedgehog</fullName>
    </recommendedName>
</protein>
<dbReference type="SUPFAM" id="SSF49265">
    <property type="entry name" value="Fibronectin type III"/>
    <property type="match status" value="1"/>
</dbReference>
<dbReference type="SMART" id="SM00408">
    <property type="entry name" value="IGc2"/>
    <property type="match status" value="4"/>
</dbReference>
<feature type="transmembrane region" description="Helical" evidence="5">
    <location>
        <begin position="69"/>
        <end position="86"/>
    </location>
</feature>
<feature type="domain" description="Ig-like" evidence="6">
    <location>
        <begin position="207"/>
        <end position="282"/>
    </location>
</feature>
<dbReference type="FunFam" id="2.60.40.10:FF:000032">
    <property type="entry name" value="palladin isoform X1"/>
    <property type="match status" value="1"/>
</dbReference>
<feature type="compositionally biased region" description="Polar residues" evidence="4">
    <location>
        <begin position="954"/>
        <end position="969"/>
    </location>
</feature>
<dbReference type="PROSITE" id="PS50835">
    <property type="entry name" value="IG_LIKE"/>
    <property type="match status" value="4"/>
</dbReference>
<evidence type="ECO:0000313" key="8">
    <source>
        <dbReference type="EMBL" id="CAC5390906.1"/>
    </source>
</evidence>
<feature type="region of interest" description="Disordered" evidence="4">
    <location>
        <begin position="738"/>
        <end position="770"/>
    </location>
</feature>
<dbReference type="AlphaFoldDB" id="A0A6J8C5W3"/>
<dbReference type="SMART" id="SM00060">
    <property type="entry name" value="FN3"/>
    <property type="match status" value="2"/>
</dbReference>
<dbReference type="SMART" id="SM00409">
    <property type="entry name" value="IG"/>
    <property type="match status" value="4"/>
</dbReference>
<organism evidence="8 9">
    <name type="scientific">Mytilus coruscus</name>
    <name type="common">Sea mussel</name>
    <dbReference type="NCBI Taxonomy" id="42192"/>
    <lineage>
        <taxon>Eukaryota</taxon>
        <taxon>Metazoa</taxon>
        <taxon>Spiralia</taxon>
        <taxon>Lophotrochozoa</taxon>
        <taxon>Mollusca</taxon>
        <taxon>Bivalvia</taxon>
        <taxon>Autobranchia</taxon>
        <taxon>Pteriomorphia</taxon>
        <taxon>Mytilida</taxon>
        <taxon>Mytiloidea</taxon>
        <taxon>Mytilidae</taxon>
        <taxon>Mytilinae</taxon>
        <taxon>Mytilus</taxon>
    </lineage>
</organism>
<keyword evidence="2" id="KW-1015">Disulfide bond</keyword>
<evidence type="ECO:0000256" key="3">
    <source>
        <dbReference type="ARBA" id="ARBA00023319"/>
    </source>
</evidence>
<keyword evidence="5" id="KW-0812">Transmembrane</keyword>
<dbReference type="EMBL" id="CACVKT020004646">
    <property type="protein sequence ID" value="CAC5390906.1"/>
    <property type="molecule type" value="Genomic_DNA"/>
</dbReference>
<feature type="region of interest" description="Disordered" evidence="4">
    <location>
        <begin position="477"/>
        <end position="539"/>
    </location>
</feature>
<dbReference type="InterPro" id="IPR036179">
    <property type="entry name" value="Ig-like_dom_sf"/>
</dbReference>
<name>A0A6J8C5W3_MYTCO</name>
<dbReference type="GO" id="GO:0007399">
    <property type="term" value="P:nervous system development"/>
    <property type="evidence" value="ECO:0007669"/>
    <property type="project" value="TreeGrafter"/>
</dbReference>
<feature type="compositionally biased region" description="Polar residues" evidence="4">
    <location>
        <begin position="879"/>
        <end position="930"/>
    </location>
</feature>
<evidence type="ECO:0000256" key="1">
    <source>
        <dbReference type="ARBA" id="ARBA00022737"/>
    </source>
</evidence>
<dbReference type="InterPro" id="IPR003961">
    <property type="entry name" value="FN3_dom"/>
</dbReference>
<proteinExistence type="predicted"/>
<feature type="region of interest" description="Disordered" evidence="4">
    <location>
        <begin position="874"/>
        <end position="1047"/>
    </location>
</feature>
<dbReference type="InterPro" id="IPR003598">
    <property type="entry name" value="Ig_sub2"/>
</dbReference>
<dbReference type="InterPro" id="IPR036116">
    <property type="entry name" value="FN3_sf"/>
</dbReference>
<keyword evidence="5" id="KW-0472">Membrane</keyword>
<dbReference type="InterPro" id="IPR013783">
    <property type="entry name" value="Ig-like_fold"/>
</dbReference>
<dbReference type="Pfam" id="PF00047">
    <property type="entry name" value="ig"/>
    <property type="match status" value="1"/>
</dbReference>
<feature type="compositionally biased region" description="Basic residues" evidence="4">
    <location>
        <begin position="486"/>
        <end position="518"/>
    </location>
</feature>
<dbReference type="Pfam" id="PF00041">
    <property type="entry name" value="fn3"/>
    <property type="match status" value="2"/>
</dbReference>
<dbReference type="Gene3D" id="2.60.40.10">
    <property type="entry name" value="Immunoglobulins"/>
    <property type="match status" value="6"/>
</dbReference>
<dbReference type="PANTHER" id="PTHR44170:SF54">
    <property type="entry name" value="FI24025P1"/>
    <property type="match status" value="1"/>
</dbReference>
<dbReference type="InterPro" id="IPR013151">
    <property type="entry name" value="Immunoglobulin_dom"/>
</dbReference>
<gene>
    <name evidence="8" type="ORF">MCOR_25963</name>
</gene>
<feature type="compositionally biased region" description="Polar residues" evidence="4">
    <location>
        <begin position="1014"/>
        <end position="1033"/>
    </location>
</feature>
<evidence type="ECO:0000256" key="2">
    <source>
        <dbReference type="ARBA" id="ARBA00023157"/>
    </source>
</evidence>
<keyword evidence="1" id="KW-0677">Repeat</keyword>
<dbReference type="Proteomes" id="UP000507470">
    <property type="component" value="Unassembled WGS sequence"/>
</dbReference>
<dbReference type="PROSITE" id="PS50853">
    <property type="entry name" value="FN3"/>
    <property type="match status" value="2"/>
</dbReference>
<keyword evidence="5" id="KW-1133">Transmembrane helix</keyword>
<feature type="transmembrane region" description="Helical" evidence="5">
    <location>
        <begin position="777"/>
        <end position="802"/>
    </location>
</feature>
<dbReference type="SUPFAM" id="SSF48726">
    <property type="entry name" value="Immunoglobulin"/>
    <property type="match status" value="3"/>
</dbReference>
<dbReference type="CDD" id="cd00063">
    <property type="entry name" value="FN3"/>
    <property type="match status" value="2"/>
</dbReference>